<comment type="caution">
    <text evidence="1">The sequence shown here is derived from an EMBL/GenBank/DDBJ whole genome shotgun (WGS) entry which is preliminary data.</text>
</comment>
<evidence type="ECO:0000313" key="1">
    <source>
        <dbReference type="EMBL" id="CAL5971007.1"/>
    </source>
</evidence>
<name>A0ABP1GFW3_9EUKA</name>
<gene>
    <name evidence="1" type="ORF">HINF_LOCUS947</name>
</gene>
<evidence type="ECO:0000313" key="2">
    <source>
        <dbReference type="Proteomes" id="UP001642409"/>
    </source>
</evidence>
<sequence>MVKKLIISLHLIQLGWKKLYVDKAEQIIRNKEVLQFCEEELGQEYSSTKISRHRTQVMVDAKPLDQSDLQSIEEVSWAMISFIEGAYNKKDKASKQHAEQNKHIIILHRVKLSSSRYKRKLLANK</sequence>
<dbReference type="EMBL" id="CAXDID020000002">
    <property type="protein sequence ID" value="CAL5971007.1"/>
    <property type="molecule type" value="Genomic_DNA"/>
</dbReference>
<proteinExistence type="predicted"/>
<accession>A0ABP1GFW3</accession>
<dbReference type="Proteomes" id="UP001642409">
    <property type="component" value="Unassembled WGS sequence"/>
</dbReference>
<protein>
    <submittedName>
        <fullName evidence="1">Hypothetical_protein</fullName>
    </submittedName>
</protein>
<organism evidence="1 2">
    <name type="scientific">Hexamita inflata</name>
    <dbReference type="NCBI Taxonomy" id="28002"/>
    <lineage>
        <taxon>Eukaryota</taxon>
        <taxon>Metamonada</taxon>
        <taxon>Diplomonadida</taxon>
        <taxon>Hexamitidae</taxon>
        <taxon>Hexamitinae</taxon>
        <taxon>Hexamita</taxon>
    </lineage>
</organism>
<keyword evidence="2" id="KW-1185">Reference proteome</keyword>
<reference evidence="1 2" key="1">
    <citation type="submission" date="2024-07" db="EMBL/GenBank/DDBJ databases">
        <authorList>
            <person name="Akdeniz Z."/>
        </authorList>
    </citation>
    <scope>NUCLEOTIDE SEQUENCE [LARGE SCALE GENOMIC DNA]</scope>
</reference>